<dbReference type="GO" id="GO:0005730">
    <property type="term" value="C:nucleolus"/>
    <property type="evidence" value="ECO:0007669"/>
    <property type="project" value="TreeGrafter"/>
</dbReference>
<evidence type="ECO:0008006" key="7">
    <source>
        <dbReference type="Google" id="ProtNLM"/>
    </source>
</evidence>
<feature type="region of interest" description="Disordered" evidence="2">
    <location>
        <begin position="19"/>
        <end position="183"/>
    </location>
</feature>
<feature type="domain" description="Apoptosis-antagonizing transcription factor C-terminal" evidence="3">
    <location>
        <begin position="425"/>
        <end position="508"/>
    </location>
</feature>
<feature type="compositionally biased region" description="Basic and acidic residues" evidence="2">
    <location>
        <begin position="33"/>
        <end position="42"/>
    </location>
</feature>
<dbReference type="InterPro" id="IPR012617">
    <property type="entry name" value="AATF_C"/>
</dbReference>
<feature type="compositionally biased region" description="Basic and acidic residues" evidence="2">
    <location>
        <begin position="311"/>
        <end position="321"/>
    </location>
</feature>
<feature type="domain" description="AATF leucine zipper-containing" evidence="4">
    <location>
        <begin position="177"/>
        <end position="353"/>
    </location>
</feature>
<reference evidence="5" key="2">
    <citation type="journal article" date="2023" name="Commun. Biol.">
        <title>Intrasexual cuticular hydrocarbon dimorphism in a wasp sheds light on hydrocarbon biosynthesis genes in Hymenoptera.</title>
        <authorList>
            <person name="Moris V.C."/>
            <person name="Podsiadlowski L."/>
            <person name="Martin S."/>
            <person name="Oeyen J.P."/>
            <person name="Donath A."/>
            <person name="Petersen M."/>
            <person name="Wilbrandt J."/>
            <person name="Misof B."/>
            <person name="Liedtke D."/>
            <person name="Thamm M."/>
            <person name="Scheiner R."/>
            <person name="Schmitt T."/>
            <person name="Niehuis O."/>
        </authorList>
    </citation>
    <scope>NUCLEOTIDE SEQUENCE</scope>
    <source>
        <strain evidence="5">GBR_01_08_01A</strain>
    </source>
</reference>
<dbReference type="Pfam" id="PF13339">
    <property type="entry name" value="AATF-Che1"/>
    <property type="match status" value="1"/>
</dbReference>
<dbReference type="Pfam" id="PF08164">
    <property type="entry name" value="TRAUB"/>
    <property type="match status" value="1"/>
</dbReference>
<feature type="compositionally biased region" description="Acidic residues" evidence="2">
    <location>
        <begin position="84"/>
        <end position="145"/>
    </location>
</feature>
<dbReference type="Proteomes" id="UP001258017">
    <property type="component" value="Unassembled WGS sequence"/>
</dbReference>
<sequence length="519" mass="60733">MASTKKKTVLAEKINSLLSAAPANIVSDDENEDTRAKLVERYEESDDSEDVTKSSKIRKQNVQLLDEFDKRYEGKKVSRKDIYEETDESNSDYDDDKETDKIDEEQDEDLSDKDEGEDEDEEGDEDDNEEEEQDEDEDSEDDSEQDVDRENPLYRERDKNRDANFRTMSSTNINEEREKGKSVQSQLKLWESLLEMRIRLQKCLVVGNRMPQYDTHKEFRKEVDFMKKSNETKSKLTGLLDSMLNLQATLWKRYPETKSLNVNKKKKGGGEGDQEDTGVEDPMDEEIPSDSEEEEHHEKSDDNAEDSNESDAEKNDEPSKKKLKFSEYEKILDERHKSYTTYRNTVISKWNDKTRVTTGKVTKSGNETTLKQIEFALNDKAKSRKRTQLKRSEYEIIGKSCTTEDDDGRRIQEYDPEIYDDDDFYHQLLRDLIEYKSSDITDPIQLSKQWIQLQSIRSKMKRKIDTRATKGRRVRYNVHNKLVNYMAPITVNDTWTDVAKTELYSSLFGKIKPVEAIEH</sequence>
<accession>A0AAD9RJP3</accession>
<comment type="caution">
    <text evidence="5">The sequence shown here is derived from an EMBL/GenBank/DDBJ whole genome shotgun (WGS) entry which is preliminary data.</text>
</comment>
<feature type="compositionally biased region" description="Basic and acidic residues" evidence="2">
    <location>
        <begin position="146"/>
        <end position="164"/>
    </location>
</feature>
<feature type="compositionally biased region" description="Basic and acidic residues" evidence="2">
    <location>
        <begin position="67"/>
        <end position="83"/>
    </location>
</feature>
<dbReference type="InterPro" id="IPR025160">
    <property type="entry name" value="AATF"/>
</dbReference>
<proteinExistence type="inferred from homology"/>
<evidence type="ECO:0000256" key="2">
    <source>
        <dbReference type="SAM" id="MobiDB-lite"/>
    </source>
</evidence>
<evidence type="ECO:0000259" key="4">
    <source>
        <dbReference type="Pfam" id="PF13339"/>
    </source>
</evidence>
<evidence type="ECO:0000313" key="6">
    <source>
        <dbReference type="Proteomes" id="UP001258017"/>
    </source>
</evidence>
<name>A0AAD9RJP3_9HYME</name>
<feature type="region of interest" description="Disordered" evidence="2">
    <location>
        <begin position="261"/>
        <end position="321"/>
    </location>
</feature>
<dbReference type="AlphaFoldDB" id="A0AAD9RJP3"/>
<feature type="compositionally biased region" description="Acidic residues" evidence="2">
    <location>
        <begin position="272"/>
        <end position="293"/>
    </location>
</feature>
<gene>
    <name evidence="5" type="ORF">KPH14_006086</name>
</gene>
<dbReference type="PANTHER" id="PTHR15565">
    <property type="entry name" value="AATF PROTEIN APOPTOSIS ANTAGONIZING TRANSCRIPTION FACTOR"/>
    <property type="match status" value="1"/>
</dbReference>
<dbReference type="GO" id="GO:0006357">
    <property type="term" value="P:regulation of transcription by RNA polymerase II"/>
    <property type="evidence" value="ECO:0007669"/>
    <property type="project" value="TreeGrafter"/>
</dbReference>
<keyword evidence="6" id="KW-1185">Reference proteome</keyword>
<evidence type="ECO:0000259" key="3">
    <source>
        <dbReference type="Pfam" id="PF08164"/>
    </source>
</evidence>
<organism evidence="5 6">
    <name type="scientific">Odynerus spinipes</name>
    <dbReference type="NCBI Taxonomy" id="1348599"/>
    <lineage>
        <taxon>Eukaryota</taxon>
        <taxon>Metazoa</taxon>
        <taxon>Ecdysozoa</taxon>
        <taxon>Arthropoda</taxon>
        <taxon>Hexapoda</taxon>
        <taxon>Insecta</taxon>
        <taxon>Pterygota</taxon>
        <taxon>Neoptera</taxon>
        <taxon>Endopterygota</taxon>
        <taxon>Hymenoptera</taxon>
        <taxon>Apocrita</taxon>
        <taxon>Aculeata</taxon>
        <taxon>Vespoidea</taxon>
        <taxon>Vespidae</taxon>
        <taxon>Eumeninae</taxon>
        <taxon>Odynerus</taxon>
    </lineage>
</organism>
<comment type="similarity">
    <text evidence="1">Belongs to the AATF family.</text>
</comment>
<evidence type="ECO:0000313" key="5">
    <source>
        <dbReference type="EMBL" id="KAK2581039.1"/>
    </source>
</evidence>
<protein>
    <recommendedName>
        <fullName evidence="7">Protein AATF</fullName>
    </recommendedName>
</protein>
<dbReference type="InterPro" id="IPR039223">
    <property type="entry name" value="AATF/Bfr2"/>
</dbReference>
<dbReference type="PANTHER" id="PTHR15565:SF0">
    <property type="entry name" value="PROTEIN AATF"/>
    <property type="match status" value="1"/>
</dbReference>
<evidence type="ECO:0000256" key="1">
    <source>
        <dbReference type="ARBA" id="ARBA00008966"/>
    </source>
</evidence>
<dbReference type="EMBL" id="JAIFRP010000045">
    <property type="protein sequence ID" value="KAK2581039.1"/>
    <property type="molecule type" value="Genomic_DNA"/>
</dbReference>
<reference evidence="5" key="1">
    <citation type="submission" date="2021-08" db="EMBL/GenBank/DDBJ databases">
        <authorList>
            <person name="Misof B."/>
            <person name="Oliver O."/>
            <person name="Podsiadlowski L."/>
            <person name="Donath A."/>
            <person name="Peters R."/>
            <person name="Mayer C."/>
            <person name="Rust J."/>
            <person name="Gunkel S."/>
            <person name="Lesny P."/>
            <person name="Martin S."/>
            <person name="Oeyen J.P."/>
            <person name="Petersen M."/>
            <person name="Panagiotis P."/>
            <person name="Wilbrandt J."/>
            <person name="Tanja T."/>
        </authorList>
    </citation>
    <scope>NUCLEOTIDE SEQUENCE</scope>
    <source>
        <strain evidence="5">GBR_01_08_01A</strain>
        <tissue evidence="5">Thorax + abdomen</tissue>
    </source>
</reference>